<organism evidence="1">
    <name type="scientific">uncultured bacterium</name>
    <name type="common">gcode 4</name>
    <dbReference type="NCBI Taxonomy" id="1234023"/>
    <lineage>
        <taxon>Bacteria</taxon>
        <taxon>environmental samples</taxon>
    </lineage>
</organism>
<proteinExistence type="predicted"/>
<dbReference type="PROSITE" id="PS51257">
    <property type="entry name" value="PROKAR_LIPOPROTEIN"/>
    <property type="match status" value="1"/>
</dbReference>
<evidence type="ECO:0000313" key="1">
    <source>
        <dbReference type="EMBL" id="EKE30024.1"/>
    </source>
</evidence>
<comment type="caution">
    <text evidence="1">The sequence shown here is derived from an EMBL/GenBank/DDBJ whole genome shotgun (WGS) entry which is preliminary data.</text>
</comment>
<evidence type="ECO:0008006" key="2">
    <source>
        <dbReference type="Google" id="ProtNLM"/>
    </source>
</evidence>
<accession>K2GHU2</accession>
<dbReference type="EMBL" id="AMFJ01000057">
    <property type="protein sequence ID" value="EKE30024.1"/>
    <property type="molecule type" value="Genomic_DNA"/>
</dbReference>
<gene>
    <name evidence="1" type="ORF">ACD_2C00057G0004</name>
</gene>
<reference evidence="1" key="1">
    <citation type="journal article" date="2012" name="Science">
        <title>Fermentation, hydrogen, and sulfur metabolism in multiple uncultivated bacterial phyla.</title>
        <authorList>
            <person name="Wrighton K.C."/>
            <person name="Thomas B.C."/>
            <person name="Sharon I."/>
            <person name="Miller C.S."/>
            <person name="Castelle C.J."/>
            <person name="VerBerkmoes N.C."/>
            <person name="Wilkins M.J."/>
            <person name="Hettich R.L."/>
            <person name="Lipton M.S."/>
            <person name="Williams K.H."/>
            <person name="Long P.E."/>
            <person name="Banfield J.F."/>
        </authorList>
    </citation>
    <scope>NUCLEOTIDE SEQUENCE [LARGE SCALE GENOMIC DNA]</scope>
</reference>
<protein>
    <recommendedName>
        <fullName evidence="2">Lipoprotein</fullName>
    </recommendedName>
</protein>
<sequence>MKNLTLIFVLISPILLTSCWYTDDVPRQTTKKINNVSKKYHNSKASPFSKDEIIWMQLAGWREKVLKLDCNNYKADWKAYCESEKNELAIISQEITWESVLKKGNQYIATFDCNTIESDHWKKYCLDYKKIIEKTE</sequence>
<name>K2GHU2_9BACT</name>
<dbReference type="AlphaFoldDB" id="K2GHU2"/>